<dbReference type="GO" id="GO:0071986">
    <property type="term" value="C:Ragulator complex"/>
    <property type="evidence" value="ECO:0007669"/>
    <property type="project" value="InterPro"/>
</dbReference>
<comment type="subcellular location">
    <subcellularLocation>
        <location evidence="1">Endomembrane system</location>
    </subcellularLocation>
</comment>
<keyword evidence="5" id="KW-0449">Lipoprotein</keyword>
<keyword evidence="2" id="KW-0519">Myristate</keyword>
<dbReference type="AlphaFoldDB" id="A0A5J5F119"/>
<dbReference type="Pfam" id="PF15454">
    <property type="entry name" value="LAMTOR"/>
    <property type="match status" value="1"/>
</dbReference>
<dbReference type="InterPro" id="IPR028209">
    <property type="entry name" value="LAMTOR1/MEH1"/>
</dbReference>
<dbReference type="Proteomes" id="UP000326924">
    <property type="component" value="Unassembled WGS sequence"/>
</dbReference>
<feature type="region of interest" description="Disordered" evidence="6">
    <location>
        <begin position="1"/>
        <end position="36"/>
    </location>
</feature>
<organism evidence="7 8">
    <name type="scientific">Sphaerosporella brunnea</name>
    <dbReference type="NCBI Taxonomy" id="1250544"/>
    <lineage>
        <taxon>Eukaryota</taxon>
        <taxon>Fungi</taxon>
        <taxon>Dikarya</taxon>
        <taxon>Ascomycota</taxon>
        <taxon>Pezizomycotina</taxon>
        <taxon>Pezizomycetes</taxon>
        <taxon>Pezizales</taxon>
        <taxon>Pyronemataceae</taxon>
        <taxon>Sphaerosporella</taxon>
    </lineage>
</organism>
<evidence type="ECO:0000256" key="5">
    <source>
        <dbReference type="ARBA" id="ARBA00023288"/>
    </source>
</evidence>
<feature type="compositionally biased region" description="Low complexity" evidence="6">
    <location>
        <begin position="10"/>
        <end position="25"/>
    </location>
</feature>
<reference evidence="7 8" key="1">
    <citation type="submission" date="2019-09" db="EMBL/GenBank/DDBJ databases">
        <title>Draft genome of the ectomycorrhizal ascomycete Sphaerosporella brunnea.</title>
        <authorList>
            <consortium name="DOE Joint Genome Institute"/>
            <person name="Benucci G.M."/>
            <person name="Marozzi G."/>
            <person name="Antonielli L."/>
            <person name="Sanchez S."/>
            <person name="Marco P."/>
            <person name="Wang X."/>
            <person name="Falini L.B."/>
            <person name="Barry K."/>
            <person name="Haridas S."/>
            <person name="Lipzen A."/>
            <person name="Labutti K."/>
            <person name="Grigoriev I.V."/>
            <person name="Murat C."/>
            <person name="Martin F."/>
            <person name="Albertini E."/>
            <person name="Donnini D."/>
            <person name="Bonito G."/>
        </authorList>
    </citation>
    <scope>NUCLEOTIDE SEQUENCE [LARGE SCALE GENOMIC DNA]</scope>
    <source>
        <strain evidence="7 8">Sb_GMNB300</strain>
    </source>
</reference>
<evidence type="ECO:0000313" key="7">
    <source>
        <dbReference type="EMBL" id="KAA8909662.1"/>
    </source>
</evidence>
<keyword evidence="8" id="KW-1185">Reference proteome</keyword>
<dbReference type="GO" id="GO:0016197">
    <property type="term" value="P:endosomal transport"/>
    <property type="evidence" value="ECO:0007669"/>
    <property type="project" value="InterPro"/>
</dbReference>
<name>A0A5J5F119_9PEZI</name>
<dbReference type="GO" id="GO:0071230">
    <property type="term" value="P:cellular response to amino acid stimulus"/>
    <property type="evidence" value="ECO:0007669"/>
    <property type="project" value="InterPro"/>
</dbReference>
<accession>A0A5J5F119</accession>
<evidence type="ECO:0000256" key="3">
    <source>
        <dbReference type="ARBA" id="ARBA00023136"/>
    </source>
</evidence>
<protein>
    <submittedName>
        <fullName evidence="7">Uncharacterized protein</fullName>
    </submittedName>
</protein>
<evidence type="ECO:0000256" key="4">
    <source>
        <dbReference type="ARBA" id="ARBA00023139"/>
    </source>
</evidence>
<dbReference type="EMBL" id="VXIS01000055">
    <property type="protein sequence ID" value="KAA8909662.1"/>
    <property type="molecule type" value="Genomic_DNA"/>
</dbReference>
<keyword evidence="4" id="KW-0564">Palmitate</keyword>
<dbReference type="GO" id="GO:0031902">
    <property type="term" value="C:late endosome membrane"/>
    <property type="evidence" value="ECO:0007669"/>
    <property type="project" value="InterPro"/>
</dbReference>
<gene>
    <name evidence="7" type="ORF">FN846DRAFT_598446</name>
</gene>
<proteinExistence type="predicted"/>
<evidence type="ECO:0000313" key="8">
    <source>
        <dbReference type="Proteomes" id="UP000326924"/>
    </source>
</evidence>
<evidence type="ECO:0000256" key="6">
    <source>
        <dbReference type="SAM" id="MobiDB-lite"/>
    </source>
</evidence>
<keyword evidence="3" id="KW-0472">Membrane</keyword>
<dbReference type="GO" id="GO:0001919">
    <property type="term" value="P:regulation of receptor recycling"/>
    <property type="evidence" value="ECO:0007669"/>
    <property type="project" value="InterPro"/>
</dbReference>
<dbReference type="InParanoid" id="A0A5J5F119"/>
<sequence>MGICSSCLGRRSSSPDPSRAALLSPTAPTGREGAQYSTFYPPSPLAVAIDPSQQLHEREYLDRLVAQTSEHLIDIFAPPVLAMSVTPSSRGEWYRSLLEREEVVVGGEGSGGKGMVEVRDAAEVGSDERKWLESLLGKGEEAVKEVATVKSVGRLVVGLEMD</sequence>
<evidence type="ECO:0000256" key="1">
    <source>
        <dbReference type="ARBA" id="ARBA00004308"/>
    </source>
</evidence>
<comment type="caution">
    <text evidence="7">The sequence shown here is derived from an EMBL/GenBank/DDBJ whole genome shotgun (WGS) entry which is preliminary data.</text>
</comment>
<dbReference type="GO" id="GO:0045121">
    <property type="term" value="C:membrane raft"/>
    <property type="evidence" value="ECO:0007669"/>
    <property type="project" value="InterPro"/>
</dbReference>
<dbReference type="OrthoDB" id="5299893at2759"/>
<dbReference type="GO" id="GO:0043410">
    <property type="term" value="P:positive regulation of MAPK cascade"/>
    <property type="evidence" value="ECO:0007669"/>
    <property type="project" value="InterPro"/>
</dbReference>
<evidence type="ECO:0000256" key="2">
    <source>
        <dbReference type="ARBA" id="ARBA00022707"/>
    </source>
</evidence>
<dbReference type="GO" id="GO:0032008">
    <property type="term" value="P:positive regulation of TOR signaling"/>
    <property type="evidence" value="ECO:0007669"/>
    <property type="project" value="InterPro"/>
</dbReference>